<dbReference type="Pfam" id="PF08534">
    <property type="entry name" value="Redoxin"/>
    <property type="match status" value="1"/>
</dbReference>
<dbReference type="PROSITE" id="PS51352">
    <property type="entry name" value="THIOREDOXIN_2"/>
    <property type="match status" value="1"/>
</dbReference>
<evidence type="ECO:0000313" key="7">
    <source>
        <dbReference type="EMBL" id="GLS84853.1"/>
    </source>
</evidence>
<dbReference type="Gene3D" id="3.40.30.10">
    <property type="entry name" value="Glutaredoxin"/>
    <property type="match status" value="1"/>
</dbReference>
<dbReference type="PANTHER" id="PTHR42852:SF6">
    <property type="entry name" value="THIOL:DISULFIDE INTERCHANGE PROTEIN DSBE"/>
    <property type="match status" value="1"/>
</dbReference>
<gene>
    <name evidence="7" type="primary">ccmG</name>
    <name evidence="7" type="ORF">GCM10007894_28300</name>
</gene>
<keyword evidence="5" id="KW-0676">Redox-active center</keyword>
<dbReference type="InterPro" id="IPR036249">
    <property type="entry name" value="Thioredoxin-like_sf"/>
</dbReference>
<reference evidence="7 8" key="1">
    <citation type="journal article" date="2014" name="Int. J. Syst. Evol. Microbiol.">
        <title>Complete genome sequence of Corynebacterium casei LMG S-19264T (=DSM 44701T), isolated from a smear-ripened cheese.</title>
        <authorList>
            <consortium name="US DOE Joint Genome Institute (JGI-PGF)"/>
            <person name="Walter F."/>
            <person name="Albersmeier A."/>
            <person name="Kalinowski J."/>
            <person name="Ruckert C."/>
        </authorList>
    </citation>
    <scope>NUCLEOTIDE SEQUENCE [LARGE SCALE GENOMIC DNA]</scope>
    <source>
        <strain evidence="7 8">NBRC 112785</strain>
    </source>
</reference>
<keyword evidence="3" id="KW-0201">Cytochrome c-type biogenesis</keyword>
<proteinExistence type="inferred from homology"/>
<dbReference type="PANTHER" id="PTHR42852">
    <property type="entry name" value="THIOL:DISULFIDE INTERCHANGE PROTEIN DSBE"/>
    <property type="match status" value="1"/>
</dbReference>
<feature type="domain" description="Thioredoxin" evidence="6">
    <location>
        <begin position="39"/>
        <end position="181"/>
    </location>
</feature>
<dbReference type="GO" id="GO:0015036">
    <property type="term" value="F:disulfide oxidoreductase activity"/>
    <property type="evidence" value="ECO:0007669"/>
    <property type="project" value="InterPro"/>
</dbReference>
<evidence type="ECO:0000259" key="6">
    <source>
        <dbReference type="PROSITE" id="PS51352"/>
    </source>
</evidence>
<dbReference type="GO" id="GO:0017004">
    <property type="term" value="P:cytochrome complex assembly"/>
    <property type="evidence" value="ECO:0007669"/>
    <property type="project" value="UniProtKB-KW"/>
</dbReference>
<dbReference type="EMBL" id="BSPO01000013">
    <property type="protein sequence ID" value="GLS84853.1"/>
    <property type="molecule type" value="Genomic_DNA"/>
</dbReference>
<dbReference type="CDD" id="cd03010">
    <property type="entry name" value="TlpA_like_DsbE"/>
    <property type="match status" value="1"/>
</dbReference>
<dbReference type="GO" id="GO:0005886">
    <property type="term" value="C:plasma membrane"/>
    <property type="evidence" value="ECO:0007669"/>
    <property type="project" value="UniProtKB-SubCell"/>
</dbReference>
<evidence type="ECO:0000256" key="5">
    <source>
        <dbReference type="ARBA" id="ARBA00023284"/>
    </source>
</evidence>
<evidence type="ECO:0000256" key="1">
    <source>
        <dbReference type="ARBA" id="ARBA00004383"/>
    </source>
</evidence>
<dbReference type="AlphaFoldDB" id="A0AA37TPX6"/>
<comment type="subcellular location">
    <subcellularLocation>
        <location evidence="1">Cell inner membrane</location>
        <topology evidence="1">Single-pass membrane protein</topology>
        <orientation evidence="1">Periplasmic side</orientation>
    </subcellularLocation>
</comment>
<keyword evidence="4" id="KW-1015">Disulfide bond</keyword>
<dbReference type="GO" id="GO:0030288">
    <property type="term" value="C:outer membrane-bounded periplasmic space"/>
    <property type="evidence" value="ECO:0007669"/>
    <property type="project" value="InterPro"/>
</dbReference>
<accession>A0AA37TPX6</accession>
<dbReference type="InterPro" id="IPR013740">
    <property type="entry name" value="Redoxin"/>
</dbReference>
<dbReference type="Proteomes" id="UP001157439">
    <property type="component" value="Unassembled WGS sequence"/>
</dbReference>
<dbReference type="InterPro" id="IPR017937">
    <property type="entry name" value="Thioredoxin_CS"/>
</dbReference>
<dbReference type="InterPro" id="IPR050553">
    <property type="entry name" value="Thioredoxin_ResA/DsbE_sf"/>
</dbReference>
<dbReference type="PROSITE" id="PS00194">
    <property type="entry name" value="THIOREDOXIN_1"/>
    <property type="match status" value="1"/>
</dbReference>
<dbReference type="InterPro" id="IPR013766">
    <property type="entry name" value="Thioredoxin_domain"/>
</dbReference>
<dbReference type="RefSeq" id="WP_095499663.1">
    <property type="nucleotide sequence ID" value="NZ_BSPO01000013.1"/>
</dbReference>
<keyword evidence="8" id="KW-1185">Reference proteome</keyword>
<evidence type="ECO:0000256" key="3">
    <source>
        <dbReference type="ARBA" id="ARBA00022748"/>
    </source>
</evidence>
<evidence type="ECO:0000256" key="4">
    <source>
        <dbReference type="ARBA" id="ARBA00023157"/>
    </source>
</evidence>
<sequence>MKGMKFLPLGIAAALLGIFAYALIEIGNGNYNPNELDSALIGKPVPAFNLEDVLRPGVVLDNDSIKGEIALLNVWATWCPSCKYEHPYLMRLARQNIVPIIGINYRDERQLAIAEMNRTGDPYSLNIYDKDGRLGLDLGVYGAPETFIIDEDGIVRYRYAGPIDERIFNSVLLPVIQDLKAKKLVKENA</sequence>
<dbReference type="InterPro" id="IPR004799">
    <property type="entry name" value="Periplasmic_diS_OxRdtase_DsbE"/>
</dbReference>
<dbReference type="NCBIfam" id="TIGR00385">
    <property type="entry name" value="dsbE"/>
    <property type="match status" value="1"/>
</dbReference>
<protein>
    <submittedName>
        <fullName evidence="7">Thiol:disulfide interchange protein</fullName>
    </submittedName>
</protein>
<evidence type="ECO:0000256" key="2">
    <source>
        <dbReference type="ARBA" id="ARBA00007758"/>
    </source>
</evidence>
<comment type="similarity">
    <text evidence="2">Belongs to the thioredoxin family. DsbE subfamily.</text>
</comment>
<organism evidence="7 8">
    <name type="scientific">Paraferrimonas haliotis</name>
    <dbReference type="NCBI Taxonomy" id="2013866"/>
    <lineage>
        <taxon>Bacteria</taxon>
        <taxon>Pseudomonadati</taxon>
        <taxon>Pseudomonadota</taxon>
        <taxon>Gammaproteobacteria</taxon>
        <taxon>Alteromonadales</taxon>
        <taxon>Ferrimonadaceae</taxon>
        <taxon>Paraferrimonas</taxon>
    </lineage>
</organism>
<name>A0AA37TPX6_9GAMM</name>
<evidence type="ECO:0000313" key="8">
    <source>
        <dbReference type="Proteomes" id="UP001157439"/>
    </source>
</evidence>
<comment type="caution">
    <text evidence="7">The sequence shown here is derived from an EMBL/GenBank/DDBJ whole genome shotgun (WGS) entry which is preliminary data.</text>
</comment>
<dbReference type="SUPFAM" id="SSF52833">
    <property type="entry name" value="Thioredoxin-like"/>
    <property type="match status" value="1"/>
</dbReference>